<sequence>MKHTAQTAIPKSIKVMAWILVLGSMAPMLDATMVNIAIHQLRADFNTSLAMVQWTVTGFALAMGAAVPFSGWLINRFSGKQIYLWAEIAFGITSLLSGLAWHINVLIGFRLLQGFAAGLILPLLTTLLVDAVGPAKMGRIMAIVGVPMTLGPILGPIIGGFIVQYSSWRWIFFINVPLVIIAAILLVLKIPKLNWTI</sequence>
<evidence type="ECO:0000256" key="3">
    <source>
        <dbReference type="ARBA" id="ARBA00022692"/>
    </source>
</evidence>
<feature type="transmembrane region" description="Helical" evidence="6">
    <location>
        <begin position="107"/>
        <end position="128"/>
    </location>
</feature>
<evidence type="ECO:0000313" key="8">
    <source>
        <dbReference type="EMBL" id="KRM36281.1"/>
    </source>
</evidence>
<evidence type="ECO:0000256" key="2">
    <source>
        <dbReference type="ARBA" id="ARBA00022448"/>
    </source>
</evidence>
<keyword evidence="2" id="KW-0813">Transport</keyword>
<keyword evidence="9" id="KW-1185">Reference proteome</keyword>
<dbReference type="RefSeq" id="WP_338028688.1">
    <property type="nucleotide sequence ID" value="NZ_AZGA01000005.1"/>
</dbReference>
<feature type="transmembrane region" description="Helical" evidence="6">
    <location>
        <begin position="15"/>
        <end position="38"/>
    </location>
</feature>
<feature type="transmembrane region" description="Helical" evidence="6">
    <location>
        <begin position="140"/>
        <end position="162"/>
    </location>
</feature>
<feature type="transmembrane region" description="Helical" evidence="6">
    <location>
        <begin position="82"/>
        <end position="101"/>
    </location>
</feature>
<keyword evidence="5 6" id="KW-0472">Membrane</keyword>
<dbReference type="PRINTS" id="PR01036">
    <property type="entry name" value="TCRTETB"/>
</dbReference>
<evidence type="ECO:0000256" key="4">
    <source>
        <dbReference type="ARBA" id="ARBA00022989"/>
    </source>
</evidence>
<accession>X0PEG9</accession>
<feature type="transmembrane region" description="Helical" evidence="6">
    <location>
        <begin position="168"/>
        <end position="188"/>
    </location>
</feature>
<gene>
    <name evidence="8" type="ORF">FC83_GL003034</name>
</gene>
<feature type="transmembrane region" description="Helical" evidence="6">
    <location>
        <begin position="50"/>
        <end position="75"/>
    </location>
</feature>
<evidence type="ECO:0000256" key="1">
    <source>
        <dbReference type="ARBA" id="ARBA00004651"/>
    </source>
</evidence>
<name>X0PEG9_9LACO</name>
<dbReference type="EMBL" id="AZGA01000005">
    <property type="protein sequence ID" value="KRM36281.1"/>
    <property type="molecule type" value="Genomic_DNA"/>
</dbReference>
<dbReference type="InterPro" id="IPR036259">
    <property type="entry name" value="MFS_trans_sf"/>
</dbReference>
<dbReference type="SUPFAM" id="SSF103473">
    <property type="entry name" value="MFS general substrate transporter"/>
    <property type="match status" value="1"/>
</dbReference>
<dbReference type="PANTHER" id="PTHR42718:SF9">
    <property type="entry name" value="MAJOR FACILITATOR SUPERFAMILY MULTIDRUG TRANSPORTER MFSC"/>
    <property type="match status" value="1"/>
</dbReference>
<dbReference type="Proteomes" id="UP000051236">
    <property type="component" value="Unassembled WGS sequence"/>
</dbReference>
<dbReference type="GO" id="GO:0022857">
    <property type="term" value="F:transmembrane transporter activity"/>
    <property type="evidence" value="ECO:0007669"/>
    <property type="project" value="InterPro"/>
</dbReference>
<dbReference type="PROSITE" id="PS50850">
    <property type="entry name" value="MFS"/>
    <property type="match status" value="1"/>
</dbReference>
<evidence type="ECO:0000256" key="5">
    <source>
        <dbReference type="ARBA" id="ARBA00023136"/>
    </source>
</evidence>
<dbReference type="eggNOG" id="COG2814">
    <property type="taxonomic scope" value="Bacteria"/>
</dbReference>
<evidence type="ECO:0000313" key="9">
    <source>
        <dbReference type="Proteomes" id="UP000051236"/>
    </source>
</evidence>
<dbReference type="PANTHER" id="PTHR42718">
    <property type="entry name" value="MAJOR FACILITATOR SUPERFAMILY MULTIDRUG TRANSPORTER MFSC"/>
    <property type="match status" value="1"/>
</dbReference>
<comment type="subcellular location">
    <subcellularLocation>
        <location evidence="1">Cell membrane</location>
        <topology evidence="1">Multi-pass membrane protein</topology>
    </subcellularLocation>
</comment>
<dbReference type="Pfam" id="PF07690">
    <property type="entry name" value="MFS_1"/>
    <property type="match status" value="1"/>
</dbReference>
<dbReference type="GO" id="GO:0005886">
    <property type="term" value="C:plasma membrane"/>
    <property type="evidence" value="ECO:0007669"/>
    <property type="project" value="UniProtKB-SubCell"/>
</dbReference>
<dbReference type="PATRIC" id="fig|1423734.3.peg.3084"/>
<organism evidence="8 9">
    <name type="scientific">Agrilactobacillus composti DSM 18527 = JCM 14202</name>
    <dbReference type="NCBI Taxonomy" id="1423734"/>
    <lineage>
        <taxon>Bacteria</taxon>
        <taxon>Bacillati</taxon>
        <taxon>Bacillota</taxon>
        <taxon>Bacilli</taxon>
        <taxon>Lactobacillales</taxon>
        <taxon>Lactobacillaceae</taxon>
        <taxon>Agrilactobacillus</taxon>
    </lineage>
</organism>
<evidence type="ECO:0000259" key="7">
    <source>
        <dbReference type="PROSITE" id="PS50850"/>
    </source>
</evidence>
<dbReference type="STRING" id="1423734.FC83_GL003034"/>
<dbReference type="Gene3D" id="1.20.1720.10">
    <property type="entry name" value="Multidrug resistance protein D"/>
    <property type="match status" value="1"/>
</dbReference>
<dbReference type="InterPro" id="IPR020846">
    <property type="entry name" value="MFS_dom"/>
</dbReference>
<dbReference type="InterPro" id="IPR011701">
    <property type="entry name" value="MFS"/>
</dbReference>
<evidence type="ECO:0000256" key="6">
    <source>
        <dbReference type="SAM" id="Phobius"/>
    </source>
</evidence>
<proteinExistence type="predicted"/>
<dbReference type="AlphaFoldDB" id="X0PEG9"/>
<reference evidence="8 9" key="1">
    <citation type="journal article" date="2015" name="Genome Announc.">
        <title>Expanding the biotechnology potential of lactobacilli through comparative genomics of 213 strains and associated genera.</title>
        <authorList>
            <person name="Sun Z."/>
            <person name="Harris H.M."/>
            <person name="McCann A."/>
            <person name="Guo C."/>
            <person name="Argimon S."/>
            <person name="Zhang W."/>
            <person name="Yang X."/>
            <person name="Jeffery I.B."/>
            <person name="Cooney J.C."/>
            <person name="Kagawa T.F."/>
            <person name="Liu W."/>
            <person name="Song Y."/>
            <person name="Salvetti E."/>
            <person name="Wrobel A."/>
            <person name="Rasinkangas P."/>
            <person name="Parkhill J."/>
            <person name="Rea M.C."/>
            <person name="O'Sullivan O."/>
            <person name="Ritari J."/>
            <person name="Douillard F.P."/>
            <person name="Paul Ross R."/>
            <person name="Yang R."/>
            <person name="Briner A.E."/>
            <person name="Felis G.E."/>
            <person name="de Vos W.M."/>
            <person name="Barrangou R."/>
            <person name="Klaenhammer T.R."/>
            <person name="Caufield P.W."/>
            <person name="Cui Y."/>
            <person name="Zhang H."/>
            <person name="O'Toole P.W."/>
        </authorList>
    </citation>
    <scope>NUCLEOTIDE SEQUENCE [LARGE SCALE GENOMIC DNA]</scope>
    <source>
        <strain evidence="8 9">DSM 18527</strain>
    </source>
</reference>
<protein>
    <recommendedName>
        <fullName evidence="7">Major facilitator superfamily (MFS) profile domain-containing protein</fullName>
    </recommendedName>
</protein>
<feature type="domain" description="Major facilitator superfamily (MFS) profile" evidence="7">
    <location>
        <begin position="16"/>
        <end position="197"/>
    </location>
</feature>
<keyword evidence="3 6" id="KW-0812">Transmembrane</keyword>
<keyword evidence="4 6" id="KW-1133">Transmembrane helix</keyword>
<comment type="caution">
    <text evidence="8">The sequence shown here is derived from an EMBL/GenBank/DDBJ whole genome shotgun (WGS) entry which is preliminary data.</text>
</comment>